<dbReference type="KEGG" id="rama:IDM48_00695"/>
<reference evidence="2 3" key="1">
    <citation type="submission" date="2020-09" db="EMBL/GenBank/DDBJ databases">
        <title>Investigation of environmental microbe.</title>
        <authorList>
            <person name="Ou Y."/>
            <person name="Kang Q."/>
        </authorList>
    </citation>
    <scope>NUCLEOTIDE SEQUENCE [LARGE SCALE GENOMIC DNA]</scope>
    <source>
        <strain evidence="2 3">KJZ-9</strain>
    </source>
</reference>
<accession>A0A7H2BK18</accession>
<sequence length="483" mass="52177">MSLESSLTPNLQTLTDILEAYSRASGNPAKAHALITSGELGDLALTHPDGAYITDPALVQDFMVAVNELIAAKVLPANCDIRLETMEVEPTSEEHATGDAAPENTEPFIQEPGNPGDLSAVPYAHNDGMTLRKALLSHGHSTGYRVRDIDDAVTRLDGKTLPEIRFFRSTVREGKVAEGPHGDIFSSDIAADFGRELFADAAVRLPAPTPNDVVQPKLAHKYWVELAHDAQTLYAADLAPGASGAIGQIIARSAMTAEPPYIVARSLSQFVTGDWIQGATERVAQNQSAEEETGPRWESVSSVLEPSAEAAPVLENASAPEVFDQESPAHHDHGLVQEVEQATDESLEQETANGTEQIGATATENRGDENPADENEGFTPDQPAASPHEEHSEESYYRSQIITLLGRQDEEKSPIFSHIDAELDGQKGSSADASQPEEDDPFAPVEPDARQETPQHPQRDAAPTTENEPENNFMKGLRRFFLG</sequence>
<organism evidence="2 3">
    <name type="scientific">Rothia amarae</name>
    <dbReference type="NCBI Taxonomy" id="169480"/>
    <lineage>
        <taxon>Bacteria</taxon>
        <taxon>Bacillati</taxon>
        <taxon>Actinomycetota</taxon>
        <taxon>Actinomycetes</taxon>
        <taxon>Micrococcales</taxon>
        <taxon>Micrococcaceae</taxon>
        <taxon>Rothia</taxon>
    </lineage>
</organism>
<evidence type="ECO:0000313" key="3">
    <source>
        <dbReference type="Proteomes" id="UP000516421"/>
    </source>
</evidence>
<evidence type="ECO:0000256" key="1">
    <source>
        <dbReference type="SAM" id="MobiDB-lite"/>
    </source>
</evidence>
<dbReference type="Proteomes" id="UP000516421">
    <property type="component" value="Chromosome"/>
</dbReference>
<name>A0A7H2BK18_9MICC</name>
<feature type="region of interest" description="Disordered" evidence="1">
    <location>
        <begin position="340"/>
        <end position="396"/>
    </location>
</feature>
<dbReference type="RefSeq" id="WP_190617587.1">
    <property type="nucleotide sequence ID" value="NZ_CP061538.1"/>
</dbReference>
<feature type="compositionally biased region" description="Basic and acidic residues" evidence="1">
    <location>
        <begin position="387"/>
        <end position="396"/>
    </location>
</feature>
<feature type="compositionally biased region" description="Basic and acidic residues" evidence="1">
    <location>
        <begin position="412"/>
        <end position="425"/>
    </location>
</feature>
<feature type="region of interest" description="Disordered" evidence="1">
    <location>
        <begin position="412"/>
        <end position="483"/>
    </location>
</feature>
<keyword evidence="3" id="KW-1185">Reference proteome</keyword>
<dbReference type="EMBL" id="CP061538">
    <property type="protein sequence ID" value="QNV40014.1"/>
    <property type="molecule type" value="Genomic_DNA"/>
</dbReference>
<dbReference type="AlphaFoldDB" id="A0A7H2BK18"/>
<feature type="region of interest" description="Disordered" evidence="1">
    <location>
        <begin position="285"/>
        <end position="305"/>
    </location>
</feature>
<proteinExistence type="predicted"/>
<feature type="compositionally biased region" description="Polar residues" evidence="1">
    <location>
        <begin position="349"/>
        <end position="364"/>
    </location>
</feature>
<evidence type="ECO:0000313" key="2">
    <source>
        <dbReference type="EMBL" id="QNV40014.1"/>
    </source>
</evidence>
<gene>
    <name evidence="2" type="ORF">IDM48_00695</name>
</gene>
<protein>
    <submittedName>
        <fullName evidence="2">Uncharacterized protein</fullName>
    </submittedName>
</protein>
<feature type="compositionally biased region" description="Basic and acidic residues" evidence="1">
    <location>
        <begin position="447"/>
        <end position="459"/>
    </location>
</feature>